<name>A0A9P3PMP1_LYOSH</name>
<comment type="caution">
    <text evidence="1">The sequence shown here is derived from an EMBL/GenBank/DDBJ whole genome shotgun (WGS) entry which is preliminary data.</text>
</comment>
<reference evidence="1" key="1">
    <citation type="submission" date="2022-07" db="EMBL/GenBank/DDBJ databases">
        <title>The genome of Lyophyllum shimeji provides insight into the initial evolution of ectomycorrhizal fungal genome.</title>
        <authorList>
            <person name="Kobayashi Y."/>
            <person name="Shibata T."/>
            <person name="Hirakawa H."/>
            <person name="Shigenobu S."/>
            <person name="Nishiyama T."/>
            <person name="Yamada A."/>
            <person name="Hasebe M."/>
            <person name="Kawaguchi M."/>
        </authorList>
    </citation>
    <scope>NUCLEOTIDE SEQUENCE</scope>
    <source>
        <strain evidence="1">AT787</strain>
    </source>
</reference>
<protein>
    <submittedName>
        <fullName evidence="1">Uncharacterized protein</fullName>
    </submittedName>
</protein>
<dbReference type="EMBL" id="BRPK01000006">
    <property type="protein sequence ID" value="GLB39172.1"/>
    <property type="molecule type" value="Genomic_DNA"/>
</dbReference>
<evidence type="ECO:0000313" key="1">
    <source>
        <dbReference type="EMBL" id="GLB39172.1"/>
    </source>
</evidence>
<sequence length="86" mass="9539">MRDTRRPSIIDSELLSSGRRPAYHCEGHSKASLVHGTGLRTDPRLPCAQVRPPGADLQYFGRLIFIGRGFETSAAIKFTDDIQIGR</sequence>
<dbReference type="Proteomes" id="UP001063166">
    <property type="component" value="Unassembled WGS sequence"/>
</dbReference>
<dbReference type="AlphaFoldDB" id="A0A9P3PMP1"/>
<evidence type="ECO:0000313" key="2">
    <source>
        <dbReference type="Proteomes" id="UP001063166"/>
    </source>
</evidence>
<accession>A0A9P3PMP1</accession>
<proteinExistence type="predicted"/>
<organism evidence="1 2">
    <name type="scientific">Lyophyllum shimeji</name>
    <name type="common">Hon-shimeji</name>
    <name type="synonym">Tricholoma shimeji</name>
    <dbReference type="NCBI Taxonomy" id="47721"/>
    <lineage>
        <taxon>Eukaryota</taxon>
        <taxon>Fungi</taxon>
        <taxon>Dikarya</taxon>
        <taxon>Basidiomycota</taxon>
        <taxon>Agaricomycotina</taxon>
        <taxon>Agaricomycetes</taxon>
        <taxon>Agaricomycetidae</taxon>
        <taxon>Agaricales</taxon>
        <taxon>Tricholomatineae</taxon>
        <taxon>Lyophyllaceae</taxon>
        <taxon>Lyophyllum</taxon>
    </lineage>
</organism>
<keyword evidence="2" id="KW-1185">Reference proteome</keyword>
<gene>
    <name evidence="1" type="ORF">LshimejAT787_0603340</name>
</gene>